<dbReference type="InterPro" id="IPR045174">
    <property type="entry name" value="Dof"/>
</dbReference>
<keyword evidence="6" id="KW-0804">Transcription</keyword>
<dbReference type="GO" id="GO:0008270">
    <property type="term" value="F:zinc ion binding"/>
    <property type="evidence" value="ECO:0007669"/>
    <property type="project" value="UniProtKB-KW"/>
</dbReference>
<keyword evidence="7" id="KW-0539">Nucleus</keyword>
<keyword evidence="5" id="KW-0238">DNA-binding</keyword>
<evidence type="ECO:0000256" key="4">
    <source>
        <dbReference type="ARBA" id="ARBA00023015"/>
    </source>
</evidence>
<keyword evidence="2" id="KW-0863">Zinc-finger</keyword>
<evidence type="ECO:0000256" key="6">
    <source>
        <dbReference type="ARBA" id="ARBA00023163"/>
    </source>
</evidence>
<evidence type="ECO:0000313" key="10">
    <source>
        <dbReference type="Proteomes" id="UP000825935"/>
    </source>
</evidence>
<feature type="domain" description="Dof-type" evidence="8">
    <location>
        <begin position="15"/>
        <end position="69"/>
    </location>
</feature>
<comment type="caution">
    <text evidence="9">The sequence shown here is derived from an EMBL/GenBank/DDBJ whole genome shotgun (WGS) entry which is preliminary data.</text>
</comment>
<organism evidence="9 10">
    <name type="scientific">Ceratopteris richardii</name>
    <name type="common">Triangle waterfern</name>
    <dbReference type="NCBI Taxonomy" id="49495"/>
    <lineage>
        <taxon>Eukaryota</taxon>
        <taxon>Viridiplantae</taxon>
        <taxon>Streptophyta</taxon>
        <taxon>Embryophyta</taxon>
        <taxon>Tracheophyta</taxon>
        <taxon>Polypodiopsida</taxon>
        <taxon>Polypodiidae</taxon>
        <taxon>Polypodiales</taxon>
        <taxon>Pteridineae</taxon>
        <taxon>Pteridaceae</taxon>
        <taxon>Parkerioideae</taxon>
        <taxon>Ceratopteris</taxon>
    </lineage>
</organism>
<dbReference type="InterPro" id="IPR003851">
    <property type="entry name" value="Znf_Dof"/>
</dbReference>
<evidence type="ECO:0000256" key="7">
    <source>
        <dbReference type="ARBA" id="ARBA00023242"/>
    </source>
</evidence>
<name>A0A8T2R1V6_CERRI</name>
<keyword evidence="3" id="KW-0862">Zinc</keyword>
<protein>
    <recommendedName>
        <fullName evidence="8">Dof-type domain-containing protein</fullName>
    </recommendedName>
</protein>
<reference evidence="9" key="1">
    <citation type="submission" date="2021-08" db="EMBL/GenBank/DDBJ databases">
        <title>WGS assembly of Ceratopteris richardii.</title>
        <authorList>
            <person name="Marchant D.B."/>
            <person name="Chen G."/>
            <person name="Jenkins J."/>
            <person name="Shu S."/>
            <person name="Leebens-Mack J."/>
            <person name="Grimwood J."/>
            <person name="Schmutz J."/>
            <person name="Soltis P."/>
            <person name="Soltis D."/>
            <person name="Chen Z.-H."/>
        </authorList>
    </citation>
    <scope>NUCLEOTIDE SEQUENCE</scope>
    <source>
        <strain evidence="9">Whitten #5841</strain>
        <tissue evidence="9">Leaf</tissue>
    </source>
</reference>
<keyword evidence="10" id="KW-1185">Reference proteome</keyword>
<proteinExistence type="predicted"/>
<dbReference type="EMBL" id="CM035435">
    <property type="protein sequence ID" value="KAH7290329.1"/>
    <property type="molecule type" value="Genomic_DNA"/>
</dbReference>
<dbReference type="PANTHER" id="PTHR31992:SF141">
    <property type="entry name" value="DOF ZINC FINGER PROTEIN DOF1.4"/>
    <property type="match status" value="1"/>
</dbReference>
<dbReference type="GO" id="GO:0003700">
    <property type="term" value="F:DNA-binding transcription factor activity"/>
    <property type="evidence" value="ECO:0007669"/>
    <property type="project" value="InterPro"/>
</dbReference>
<evidence type="ECO:0000256" key="1">
    <source>
        <dbReference type="ARBA" id="ARBA00022723"/>
    </source>
</evidence>
<gene>
    <name evidence="9" type="ORF">KP509_30G042800</name>
</gene>
<sequence>MVACDPSRPHPPEGLKCPRCESTDTKFCYYNNYNTSQPRHFCKSCKRYWTAGGSLRNVPVGGGLRKNKKSKLLNQVKDMVSSSSDEILQGGSLAPNSAYSIAPDGLAYDASRSLPFVSPLYVTGASSPADRVQDGSLTGAQVCRGINSMSYGYFPDNHGDEHTMSGMDPSLVNCMNVRQETHCQENYNRPFLEGMHLQQNENLYDPRSMIVHDQAKVYDQGFSQFPSALSQSISNDAQVSQPVDLYDEQVDKVHALGDELKKVEREGSTEASVITGQPSVCDFGKTIKQENISAPDQLRYVEESHLRDICSTEGEDDELGNVINVRYPYDWEQVSEVLFGGGSDYFQLSGY</sequence>
<evidence type="ECO:0000256" key="3">
    <source>
        <dbReference type="ARBA" id="ARBA00022833"/>
    </source>
</evidence>
<accession>A0A8T2R1V6</accession>
<dbReference type="Pfam" id="PF02701">
    <property type="entry name" value="Zn_ribbon_Dof"/>
    <property type="match status" value="1"/>
</dbReference>
<keyword evidence="4" id="KW-0805">Transcription regulation</keyword>
<dbReference type="Proteomes" id="UP000825935">
    <property type="component" value="Chromosome 30"/>
</dbReference>
<dbReference type="PROSITE" id="PS01361">
    <property type="entry name" value="ZF_DOF_1"/>
    <property type="match status" value="1"/>
</dbReference>
<dbReference type="OrthoDB" id="1927254at2759"/>
<evidence type="ECO:0000259" key="8">
    <source>
        <dbReference type="PROSITE" id="PS50884"/>
    </source>
</evidence>
<dbReference type="PROSITE" id="PS50884">
    <property type="entry name" value="ZF_DOF_2"/>
    <property type="match status" value="1"/>
</dbReference>
<keyword evidence="1" id="KW-0479">Metal-binding</keyword>
<dbReference type="GO" id="GO:0003677">
    <property type="term" value="F:DNA binding"/>
    <property type="evidence" value="ECO:0007669"/>
    <property type="project" value="UniProtKB-KW"/>
</dbReference>
<dbReference type="AlphaFoldDB" id="A0A8T2R1V6"/>
<evidence type="ECO:0000313" key="9">
    <source>
        <dbReference type="EMBL" id="KAH7290329.1"/>
    </source>
</evidence>
<evidence type="ECO:0000256" key="5">
    <source>
        <dbReference type="ARBA" id="ARBA00023125"/>
    </source>
</evidence>
<evidence type="ECO:0000256" key="2">
    <source>
        <dbReference type="ARBA" id="ARBA00022771"/>
    </source>
</evidence>
<dbReference type="PANTHER" id="PTHR31992">
    <property type="entry name" value="DOF ZINC FINGER PROTEIN DOF1.4-RELATED"/>
    <property type="match status" value="1"/>
</dbReference>